<protein>
    <submittedName>
        <fullName evidence="1">Uncharacterized protein</fullName>
    </submittedName>
</protein>
<dbReference type="EMBL" id="CAKOFQ010007243">
    <property type="protein sequence ID" value="CAH1995894.1"/>
    <property type="molecule type" value="Genomic_DNA"/>
</dbReference>
<name>A0A9P0LHU9_ACAOB</name>
<keyword evidence="2" id="KW-1185">Reference proteome</keyword>
<evidence type="ECO:0000313" key="1">
    <source>
        <dbReference type="EMBL" id="CAH1995894.1"/>
    </source>
</evidence>
<reference evidence="1" key="1">
    <citation type="submission" date="2022-03" db="EMBL/GenBank/DDBJ databases">
        <authorList>
            <person name="Sayadi A."/>
        </authorList>
    </citation>
    <scope>NUCLEOTIDE SEQUENCE</scope>
</reference>
<proteinExistence type="predicted"/>
<accession>A0A9P0LHU9</accession>
<comment type="caution">
    <text evidence="1">The sequence shown here is derived from an EMBL/GenBank/DDBJ whole genome shotgun (WGS) entry which is preliminary data.</text>
</comment>
<dbReference type="Proteomes" id="UP001152888">
    <property type="component" value="Unassembled WGS sequence"/>
</dbReference>
<sequence length="75" mass="8529">MFGMFFVISEFYFRSTKKLISKFSDTQKLEAIHDVKSAIISELSQLSRSYKNVGSIVWDPHNMFCGCAAGRVELS</sequence>
<gene>
    <name evidence="1" type="ORF">ACAOBT_LOCUS22906</name>
</gene>
<evidence type="ECO:0000313" key="2">
    <source>
        <dbReference type="Proteomes" id="UP001152888"/>
    </source>
</evidence>
<dbReference type="OrthoDB" id="445564at2759"/>
<organism evidence="1 2">
    <name type="scientific">Acanthoscelides obtectus</name>
    <name type="common">Bean weevil</name>
    <name type="synonym">Bruchus obtectus</name>
    <dbReference type="NCBI Taxonomy" id="200917"/>
    <lineage>
        <taxon>Eukaryota</taxon>
        <taxon>Metazoa</taxon>
        <taxon>Ecdysozoa</taxon>
        <taxon>Arthropoda</taxon>
        <taxon>Hexapoda</taxon>
        <taxon>Insecta</taxon>
        <taxon>Pterygota</taxon>
        <taxon>Neoptera</taxon>
        <taxon>Endopterygota</taxon>
        <taxon>Coleoptera</taxon>
        <taxon>Polyphaga</taxon>
        <taxon>Cucujiformia</taxon>
        <taxon>Chrysomeloidea</taxon>
        <taxon>Chrysomelidae</taxon>
        <taxon>Bruchinae</taxon>
        <taxon>Bruchini</taxon>
        <taxon>Acanthoscelides</taxon>
    </lineage>
</organism>
<dbReference type="AlphaFoldDB" id="A0A9P0LHU9"/>